<evidence type="ECO:0000256" key="4">
    <source>
        <dbReference type="ARBA" id="ARBA00022490"/>
    </source>
</evidence>
<proteinExistence type="evidence at transcript level"/>
<dbReference type="GO" id="GO:0051607">
    <property type="term" value="P:defense response to virus"/>
    <property type="evidence" value="ECO:0007669"/>
    <property type="project" value="UniProtKB-KW"/>
</dbReference>
<dbReference type="EC" id="3.6.4.13" evidence="3"/>
<dbReference type="Gene3D" id="2.170.150.30">
    <property type="entry name" value="RIG-I-like receptor, C-terminal regulatory domain"/>
    <property type="match status" value="1"/>
</dbReference>
<feature type="domain" description="RLR CTR" evidence="19">
    <location>
        <begin position="848"/>
        <end position="993"/>
    </location>
</feature>
<dbReference type="Pfam" id="PF04851">
    <property type="entry name" value="ResIII"/>
    <property type="match status" value="1"/>
</dbReference>
<keyword evidence="11" id="KW-0067">ATP-binding</keyword>
<dbReference type="GO" id="GO:0046872">
    <property type="term" value="F:metal ion binding"/>
    <property type="evidence" value="ECO:0007669"/>
    <property type="project" value="UniProtKB-KW"/>
</dbReference>
<reference evidence="20" key="1">
    <citation type="submission" date="2020-04" db="EMBL/GenBank/DDBJ databases">
        <authorList>
            <person name="Neveu A P."/>
        </authorList>
    </citation>
    <scope>NUCLEOTIDE SEQUENCE</scope>
    <source>
        <tissue evidence="20">Whole embryo</tissue>
    </source>
</reference>
<dbReference type="GO" id="GO:0005524">
    <property type="term" value="F:ATP binding"/>
    <property type="evidence" value="ECO:0007669"/>
    <property type="project" value="UniProtKB-KW"/>
</dbReference>
<keyword evidence="4" id="KW-0963">Cytoplasm</keyword>
<dbReference type="Pfam" id="PF11648">
    <property type="entry name" value="RIG-I_C-RD"/>
    <property type="match status" value="1"/>
</dbReference>
<name>A0A6F9DBJ3_9ASCI</name>
<evidence type="ECO:0000256" key="7">
    <source>
        <dbReference type="ARBA" id="ARBA00022741"/>
    </source>
</evidence>
<evidence type="ECO:0000256" key="14">
    <source>
        <dbReference type="ARBA" id="ARBA00023118"/>
    </source>
</evidence>
<dbReference type="Pfam" id="PF18119">
    <property type="entry name" value="RIG-I_C"/>
    <property type="match status" value="1"/>
</dbReference>
<dbReference type="GO" id="GO:0003677">
    <property type="term" value="F:DNA binding"/>
    <property type="evidence" value="ECO:0007669"/>
    <property type="project" value="InterPro"/>
</dbReference>
<dbReference type="GO" id="GO:0003723">
    <property type="term" value="F:RNA binding"/>
    <property type="evidence" value="ECO:0007669"/>
    <property type="project" value="UniProtKB-KW"/>
</dbReference>
<evidence type="ECO:0000256" key="1">
    <source>
        <dbReference type="ARBA" id="ARBA00004496"/>
    </source>
</evidence>
<keyword evidence="14" id="KW-0051">Antiviral defense</keyword>
<feature type="domain" description="Helicase ATP-binding" evidence="17">
    <location>
        <begin position="293"/>
        <end position="474"/>
    </location>
</feature>
<dbReference type="InterPro" id="IPR021673">
    <property type="entry name" value="RLR_CTR"/>
</dbReference>
<keyword evidence="13" id="KW-0694">RNA-binding</keyword>
<dbReference type="SMART" id="SM00487">
    <property type="entry name" value="DEXDc"/>
    <property type="match status" value="1"/>
</dbReference>
<keyword evidence="5" id="KW-0399">Innate immunity</keyword>
<evidence type="ECO:0000256" key="5">
    <source>
        <dbReference type="ARBA" id="ARBA00022588"/>
    </source>
</evidence>
<evidence type="ECO:0000256" key="6">
    <source>
        <dbReference type="ARBA" id="ARBA00022723"/>
    </source>
</evidence>
<evidence type="ECO:0000259" key="17">
    <source>
        <dbReference type="PROSITE" id="PS51192"/>
    </source>
</evidence>
<evidence type="ECO:0000256" key="10">
    <source>
        <dbReference type="ARBA" id="ARBA00022833"/>
    </source>
</evidence>
<keyword evidence="10" id="KW-0862">Zinc</keyword>
<dbReference type="GO" id="GO:0045087">
    <property type="term" value="P:innate immune response"/>
    <property type="evidence" value="ECO:0007669"/>
    <property type="project" value="UniProtKB-KW"/>
</dbReference>
<protein>
    <recommendedName>
        <fullName evidence="3">RNA helicase</fullName>
        <ecNumber evidence="3">3.6.4.13</ecNumber>
    </recommendedName>
</protein>
<evidence type="ECO:0000259" key="18">
    <source>
        <dbReference type="PROSITE" id="PS51194"/>
    </source>
</evidence>
<dbReference type="AlphaFoldDB" id="A0A6F9DBJ3"/>
<evidence type="ECO:0000256" key="15">
    <source>
        <dbReference type="ARBA" id="ARBA00049390"/>
    </source>
</evidence>
<feature type="domain" description="Helicase C-terminal" evidence="18">
    <location>
        <begin position="652"/>
        <end position="825"/>
    </location>
</feature>
<keyword evidence="12" id="KW-0391">Immunity</keyword>
<dbReference type="SUPFAM" id="SSF52540">
    <property type="entry name" value="P-loop containing nucleoside triphosphate hydrolases"/>
    <property type="match status" value="2"/>
</dbReference>
<evidence type="ECO:0000256" key="12">
    <source>
        <dbReference type="ARBA" id="ARBA00022859"/>
    </source>
</evidence>
<accession>A0A6F9DBJ3</accession>
<dbReference type="GO" id="GO:0016787">
    <property type="term" value="F:hydrolase activity"/>
    <property type="evidence" value="ECO:0007669"/>
    <property type="project" value="UniProtKB-KW"/>
</dbReference>
<keyword evidence="16" id="KW-0175">Coiled coil</keyword>
<evidence type="ECO:0000259" key="19">
    <source>
        <dbReference type="PROSITE" id="PS51789"/>
    </source>
</evidence>
<feature type="coiled-coil region" evidence="16">
    <location>
        <begin position="610"/>
        <end position="637"/>
    </location>
</feature>
<dbReference type="PROSITE" id="PS51789">
    <property type="entry name" value="RLR_CTR"/>
    <property type="match status" value="1"/>
</dbReference>
<evidence type="ECO:0000256" key="16">
    <source>
        <dbReference type="SAM" id="Coils"/>
    </source>
</evidence>
<dbReference type="InterPro" id="IPR006935">
    <property type="entry name" value="Helicase/UvrB_N"/>
</dbReference>
<keyword evidence="8" id="KW-0378">Hydrolase</keyword>
<keyword evidence="7" id="KW-0547">Nucleotide-binding</keyword>
<evidence type="ECO:0000256" key="13">
    <source>
        <dbReference type="ARBA" id="ARBA00022884"/>
    </source>
</evidence>
<dbReference type="SMART" id="SM00490">
    <property type="entry name" value="HELICc"/>
    <property type="match status" value="1"/>
</dbReference>
<dbReference type="PROSITE" id="PS51194">
    <property type="entry name" value="HELICASE_CTER"/>
    <property type="match status" value="1"/>
</dbReference>
<gene>
    <name evidence="20" type="primary">Dhx58-003</name>
</gene>
<dbReference type="InterPro" id="IPR027417">
    <property type="entry name" value="P-loop_NTPase"/>
</dbReference>
<dbReference type="GO" id="GO:0003724">
    <property type="term" value="F:RNA helicase activity"/>
    <property type="evidence" value="ECO:0007669"/>
    <property type="project" value="UniProtKB-EC"/>
</dbReference>
<dbReference type="Gene3D" id="3.40.50.300">
    <property type="entry name" value="P-loop containing nucleotide triphosphate hydrolases"/>
    <property type="match status" value="2"/>
</dbReference>
<dbReference type="InterPro" id="IPR038557">
    <property type="entry name" value="RLR_C_sf"/>
</dbReference>
<evidence type="ECO:0000256" key="8">
    <source>
        <dbReference type="ARBA" id="ARBA00022801"/>
    </source>
</evidence>
<dbReference type="InterPro" id="IPR051363">
    <property type="entry name" value="RLR_Helicase"/>
</dbReference>
<sequence length="1002" mass="116006">MDEKLKACLHHWQPLLENFLSPLEVAERMPSFRKEFRQLRNIDGHLQAQEFMKIILGSNNEDIYTEFVEGLKSCEGQNWLHKLIFEDISVPDLTEYISHFEDLPRLKQAMHELSPKLHFINSMDFLYDLRSLFPDHEWHQLHAVVEQRGNTFGLWEIFEVLPKKDPEWKKRFWIHTKENKLRKSEGYGLIADALGRLFQFGSEDTDIVESISTVQLNEPPTSLLKVENQPELLETQLPTKPKSVLSPETNIPRNTLDDQPSVAAPTQHPTSTVHLLEKSINEIPLRSYQKELLKKVSGRESTIVFALPGSGKTLIAAHLIKRTLDRPSRNIKRKHRCKVVFFAPSVALVTQQMEKFEQYLGNSDCLIDCMHGRSEEDLYFKLGNTDVLCVTPQVILNAIQKKDAEVSLENFDLLVFDECHHCTGMSPYNRLMRQYLHLKNRRSLCLPQVIGLTATLGIGKTTSLAQAKINILLPCAHLNAVGGIATVVEHKEELLQYVAMPTERKIRLPEQRENSFTMKLDKTMNGIITILEDLDVYTYFATSPVLKNFKNLKKGTFQFEQNCASLDKLLEESEFPAPRDAHVCSDYLQKYSKGLEMQRKLRPQDCIKFLNKYLKEREELTAKVENETEQKLFLELKELVPQLEKIAIEPQCQNQYLEFIEQEIVRQFNLFPESRVMVMVEERQHTLAIKNWMNSHDKLKCFNAEYFVGTAQRNRDEIGMDEQRQLVVMDGFKDGIHKILVCTNEASGEGIDVQNCNMVLCYDYSKNEISLVQQRGRVRDKEGQVVKLSTADVQKKDEKNMYKVMVMEKATEAVQNDYVTNKAKYVEQLESLQRKFVAQYQRSIARIMRRQQQQCFKKELRLQCRKCRVDVCSSKDIRRVIDGEETGDLFSIMNGAKYINISDEFKTKYQSVTHPKIQAMGVDWNKTNKISCVTCGKAWGIEAEWRGILHYPLMKIDGFRIVDPGEPTFLQVPRQWQSTCFVPDILNLETVLESCEADVNNQ</sequence>
<dbReference type="Gene3D" id="1.20.1320.30">
    <property type="match status" value="1"/>
</dbReference>
<dbReference type="EMBL" id="LR784518">
    <property type="protein sequence ID" value="CAB3237962.1"/>
    <property type="molecule type" value="mRNA"/>
</dbReference>
<dbReference type="InterPro" id="IPR001650">
    <property type="entry name" value="Helicase_C-like"/>
</dbReference>
<dbReference type="PANTHER" id="PTHR14074">
    <property type="entry name" value="HELICASE WITH DEATH DOMAIN-RELATED"/>
    <property type="match status" value="1"/>
</dbReference>
<evidence type="ECO:0000313" key="20">
    <source>
        <dbReference type="EMBL" id="CAB3237962.1"/>
    </source>
</evidence>
<organism evidence="20">
    <name type="scientific">Phallusia mammillata</name>
    <dbReference type="NCBI Taxonomy" id="59560"/>
    <lineage>
        <taxon>Eukaryota</taxon>
        <taxon>Metazoa</taxon>
        <taxon>Chordata</taxon>
        <taxon>Tunicata</taxon>
        <taxon>Ascidiacea</taxon>
        <taxon>Phlebobranchia</taxon>
        <taxon>Ascidiidae</taxon>
        <taxon>Phallusia</taxon>
    </lineage>
</organism>
<evidence type="ECO:0000256" key="3">
    <source>
        <dbReference type="ARBA" id="ARBA00012552"/>
    </source>
</evidence>
<evidence type="ECO:0000256" key="11">
    <source>
        <dbReference type="ARBA" id="ARBA00022840"/>
    </source>
</evidence>
<evidence type="ECO:0000256" key="2">
    <source>
        <dbReference type="ARBA" id="ARBA00006866"/>
    </source>
</evidence>
<comment type="similarity">
    <text evidence="2">Belongs to the helicase family. RLR subfamily.</text>
</comment>
<dbReference type="InterPro" id="IPR014001">
    <property type="entry name" value="Helicase_ATP-bd"/>
</dbReference>
<comment type="catalytic activity">
    <reaction evidence="15">
        <text>ATP + H2O = ADP + phosphate + H(+)</text>
        <dbReference type="Rhea" id="RHEA:13065"/>
        <dbReference type="ChEBI" id="CHEBI:15377"/>
        <dbReference type="ChEBI" id="CHEBI:15378"/>
        <dbReference type="ChEBI" id="CHEBI:30616"/>
        <dbReference type="ChEBI" id="CHEBI:43474"/>
        <dbReference type="ChEBI" id="CHEBI:456216"/>
        <dbReference type="EC" id="3.6.4.13"/>
    </reaction>
    <physiologicalReaction direction="left-to-right" evidence="15">
        <dbReference type="Rhea" id="RHEA:13066"/>
    </physiologicalReaction>
</comment>
<dbReference type="GO" id="GO:0005737">
    <property type="term" value="C:cytoplasm"/>
    <property type="evidence" value="ECO:0007669"/>
    <property type="project" value="UniProtKB-SubCell"/>
</dbReference>
<dbReference type="PROSITE" id="PS51192">
    <property type="entry name" value="HELICASE_ATP_BIND_1"/>
    <property type="match status" value="1"/>
</dbReference>
<dbReference type="Pfam" id="PF00271">
    <property type="entry name" value="Helicase_C"/>
    <property type="match status" value="1"/>
</dbReference>
<keyword evidence="9 20" id="KW-0347">Helicase</keyword>
<keyword evidence="6" id="KW-0479">Metal-binding</keyword>
<comment type="subcellular location">
    <subcellularLocation>
        <location evidence="1">Cytoplasm</location>
    </subcellularLocation>
</comment>
<evidence type="ECO:0000256" key="9">
    <source>
        <dbReference type="ARBA" id="ARBA00022806"/>
    </source>
</evidence>
<dbReference type="InterPro" id="IPR041204">
    <property type="entry name" value="RIG-I-like_C"/>
</dbReference>
<dbReference type="PANTHER" id="PTHR14074:SF16">
    <property type="entry name" value="ANTIVIRAL INNATE IMMUNE RESPONSE RECEPTOR RIG-I"/>
    <property type="match status" value="1"/>
</dbReference>